<evidence type="ECO:0000313" key="7">
    <source>
        <dbReference type="EMBL" id="SPD26158.1"/>
    </source>
</evidence>
<dbReference type="AlphaFoldDB" id="A0A2N9INT9"/>
<evidence type="ECO:0000256" key="4">
    <source>
        <dbReference type="ARBA" id="ARBA00023212"/>
    </source>
</evidence>
<dbReference type="InterPro" id="IPR001752">
    <property type="entry name" value="Kinesin_motor_dom"/>
</dbReference>
<feature type="domain" description="Kinesin motor" evidence="6">
    <location>
        <begin position="12"/>
        <end position="69"/>
    </location>
</feature>
<evidence type="ECO:0000256" key="3">
    <source>
        <dbReference type="ARBA" id="ARBA00023175"/>
    </source>
</evidence>
<dbReference type="GO" id="GO:0051231">
    <property type="term" value="P:spindle elongation"/>
    <property type="evidence" value="ECO:0007669"/>
    <property type="project" value="TreeGrafter"/>
</dbReference>
<comment type="caution">
    <text evidence="5">Lacks conserved residue(s) required for the propagation of feature annotation.</text>
</comment>
<keyword evidence="4" id="KW-0206">Cytoskeleton</keyword>
<evidence type="ECO:0000256" key="1">
    <source>
        <dbReference type="ARBA" id="ARBA00004245"/>
    </source>
</evidence>
<organism evidence="7">
    <name type="scientific">Fagus sylvatica</name>
    <name type="common">Beechnut</name>
    <dbReference type="NCBI Taxonomy" id="28930"/>
    <lineage>
        <taxon>Eukaryota</taxon>
        <taxon>Viridiplantae</taxon>
        <taxon>Streptophyta</taxon>
        <taxon>Embryophyta</taxon>
        <taxon>Tracheophyta</taxon>
        <taxon>Spermatophyta</taxon>
        <taxon>Magnoliopsida</taxon>
        <taxon>eudicotyledons</taxon>
        <taxon>Gunneridae</taxon>
        <taxon>Pentapetalae</taxon>
        <taxon>rosids</taxon>
        <taxon>fabids</taxon>
        <taxon>Fagales</taxon>
        <taxon>Fagaceae</taxon>
        <taxon>Fagus</taxon>
    </lineage>
</organism>
<dbReference type="GO" id="GO:0007018">
    <property type="term" value="P:microtubule-based movement"/>
    <property type="evidence" value="ECO:0007669"/>
    <property type="project" value="InterPro"/>
</dbReference>
<dbReference type="GO" id="GO:0072686">
    <property type="term" value="C:mitotic spindle"/>
    <property type="evidence" value="ECO:0007669"/>
    <property type="project" value="TreeGrafter"/>
</dbReference>
<dbReference type="GO" id="GO:0090307">
    <property type="term" value="P:mitotic spindle assembly"/>
    <property type="evidence" value="ECO:0007669"/>
    <property type="project" value="TreeGrafter"/>
</dbReference>
<dbReference type="GO" id="GO:0008574">
    <property type="term" value="F:plus-end-directed microtubule motor activity"/>
    <property type="evidence" value="ECO:0007669"/>
    <property type="project" value="TreeGrafter"/>
</dbReference>
<dbReference type="Gene3D" id="3.40.850.10">
    <property type="entry name" value="Kinesin motor domain"/>
    <property type="match status" value="1"/>
</dbReference>
<proteinExistence type="inferred from homology"/>
<keyword evidence="2" id="KW-0963">Cytoplasm</keyword>
<gene>
    <name evidence="7" type="ORF">FSB_LOCUS54040</name>
</gene>
<dbReference type="GO" id="GO:0008017">
    <property type="term" value="F:microtubule binding"/>
    <property type="evidence" value="ECO:0007669"/>
    <property type="project" value="InterPro"/>
</dbReference>
<dbReference type="PANTHER" id="PTHR47970:SF12">
    <property type="entry name" value="KINESIN FAMILY MEMBER 11"/>
    <property type="match status" value="1"/>
</dbReference>
<dbReference type="PANTHER" id="PTHR47970">
    <property type="entry name" value="KINESIN-LIKE PROTEIN KIF11"/>
    <property type="match status" value="1"/>
</dbReference>
<sequence length="69" mass="8026">MSGHHEKEKGVNIQVLLRCRPFSEEELRSNAAQVVTCNEYSREVSVSQSIAGKHIDRIFTFDKIWILFF</sequence>
<comment type="subcellular location">
    <subcellularLocation>
        <location evidence="1">Cytoplasm</location>
        <location evidence="1">Cytoskeleton</location>
    </subcellularLocation>
</comment>
<dbReference type="InterPro" id="IPR036961">
    <property type="entry name" value="Kinesin_motor_dom_sf"/>
</dbReference>
<keyword evidence="3" id="KW-0505">Motor protein</keyword>
<dbReference type="InterPro" id="IPR047149">
    <property type="entry name" value="KIF11-like"/>
</dbReference>
<dbReference type="EMBL" id="OIVN01006147">
    <property type="protein sequence ID" value="SPD26158.1"/>
    <property type="molecule type" value="Genomic_DNA"/>
</dbReference>
<dbReference type="GO" id="GO:0005524">
    <property type="term" value="F:ATP binding"/>
    <property type="evidence" value="ECO:0007669"/>
    <property type="project" value="InterPro"/>
</dbReference>
<evidence type="ECO:0000259" key="6">
    <source>
        <dbReference type="PROSITE" id="PS50067"/>
    </source>
</evidence>
<reference evidence="7" key="1">
    <citation type="submission" date="2018-02" db="EMBL/GenBank/DDBJ databases">
        <authorList>
            <person name="Cohen D.B."/>
            <person name="Kent A.D."/>
        </authorList>
    </citation>
    <scope>NUCLEOTIDE SEQUENCE</scope>
</reference>
<evidence type="ECO:0000256" key="2">
    <source>
        <dbReference type="ARBA" id="ARBA00022490"/>
    </source>
</evidence>
<protein>
    <recommendedName>
        <fullName evidence="6">Kinesin motor domain-containing protein</fullName>
    </recommendedName>
</protein>
<evidence type="ECO:0000256" key="5">
    <source>
        <dbReference type="PROSITE-ProRule" id="PRU00283"/>
    </source>
</evidence>
<name>A0A2N9INT9_FAGSY</name>
<dbReference type="GO" id="GO:0005876">
    <property type="term" value="C:spindle microtubule"/>
    <property type="evidence" value="ECO:0007669"/>
    <property type="project" value="TreeGrafter"/>
</dbReference>
<accession>A0A2N9INT9</accession>
<comment type="similarity">
    <text evidence="5">Belongs to the TRAFAC class myosin-kinesin ATPase superfamily. Kinesin family.</text>
</comment>
<dbReference type="PROSITE" id="PS50067">
    <property type="entry name" value="KINESIN_MOTOR_2"/>
    <property type="match status" value="1"/>
</dbReference>